<dbReference type="Proteomes" id="UP000824109">
    <property type="component" value="Unassembled WGS sequence"/>
</dbReference>
<name>A0A9D1MD28_9FIRM</name>
<reference evidence="1" key="1">
    <citation type="submission" date="2020-10" db="EMBL/GenBank/DDBJ databases">
        <authorList>
            <person name="Gilroy R."/>
        </authorList>
    </citation>
    <scope>NUCLEOTIDE SEQUENCE</scope>
    <source>
        <strain evidence="1">USAMLcec3-3695</strain>
    </source>
</reference>
<evidence type="ECO:0000313" key="2">
    <source>
        <dbReference type="Proteomes" id="UP000824109"/>
    </source>
</evidence>
<proteinExistence type="predicted"/>
<comment type="caution">
    <text evidence="1">The sequence shown here is derived from an EMBL/GenBank/DDBJ whole genome shotgun (WGS) entry which is preliminary data.</text>
</comment>
<gene>
    <name evidence="1" type="ORF">IAA61_09095</name>
</gene>
<accession>A0A9D1MD28</accession>
<organism evidence="1 2">
    <name type="scientific">Candidatus Ornithomonoglobus merdipullorum</name>
    <dbReference type="NCBI Taxonomy" id="2840895"/>
    <lineage>
        <taxon>Bacteria</taxon>
        <taxon>Bacillati</taxon>
        <taxon>Bacillota</taxon>
        <taxon>Clostridia</taxon>
        <taxon>Candidatus Ornithomonoglobus</taxon>
    </lineage>
</organism>
<evidence type="ECO:0008006" key="3">
    <source>
        <dbReference type="Google" id="ProtNLM"/>
    </source>
</evidence>
<dbReference type="EMBL" id="DVNB01000091">
    <property type="protein sequence ID" value="HIU57945.1"/>
    <property type="molecule type" value="Genomic_DNA"/>
</dbReference>
<sequence length="825" mass="90660">MRKKLTALLMSLAMLIGMLVPISGVRAAQGITHEREVSLMAALGIVTGYPDSYNASEAVTGADFVTYAARATGTVVQNAAETAADYGLGDGSAQITVAQAIDVMFRLTDYTRMASFNSGDSYSYARSNGVLDGVSHFDKNSGMTLENAIVLIYNILELPAVVFDNTTYSYSDKTVMEEKLDVYEEKGIVTANHETSLSGYDNVGTDSVRIDDRAYNVGDTTAQDLLGYSVDFYYQDKDGEAVIKWIEQSAANDSTMVIYGCDIEGIDGRRITFYTSDDRSKTVTISNDADIIYNGVRNDELSPEVMQSLTCEIALIDNGRSGSYNVVIVNDFEYYFVDSYSADTGLVNDYSAEKSLSLNEDDYTSMRISMDGNPVTTSSIMQGQVLAAAKSGDGSVLRVEILTGSVTGEVTSYSEDELVIAGTAYYISPAYAGDQLKLGRTGTFYFDRLGKIVRSAVERGQSSKYGYLMKFYSETDGETNYIARILTAAGSVEEFKVKDTISFNGSKTSPHNAYGKMYDGTGCEQLITYAVNSNNEIASINTADERYIGVDEENIDAFTLNYKGTGRYRRNNMCFNSKYLVDGTTPVFLIPYNGEEDEYSVQNTSYLTNNWTYDISVYDIDSYMYASAIVVRENIIEPENLRTKRSFIVTKVLEAVDEDGEEGVMLEGYQQGSRVSYMLDNENMYDNRGNVMVKSLTAGDVLQLGINTKNKINAVQLLYRASTDSLSIASGTSTPNEYWEGGTAVFPDLWVSKGVVTDRSSDVILVDSDGDDTVVSKKPHKLGSVTTYLYQNGKMSVSSKNEISVGDNVYVHEYQGNVQEVIIVR</sequence>
<dbReference type="AlphaFoldDB" id="A0A9D1MD28"/>
<protein>
    <recommendedName>
        <fullName evidence="3">S-layer protein</fullName>
    </recommendedName>
</protein>
<evidence type="ECO:0000313" key="1">
    <source>
        <dbReference type="EMBL" id="HIU57945.1"/>
    </source>
</evidence>
<reference evidence="1" key="2">
    <citation type="journal article" date="2021" name="PeerJ">
        <title>Extensive microbial diversity within the chicken gut microbiome revealed by metagenomics and culture.</title>
        <authorList>
            <person name="Gilroy R."/>
            <person name="Ravi A."/>
            <person name="Getino M."/>
            <person name="Pursley I."/>
            <person name="Horton D.L."/>
            <person name="Alikhan N.F."/>
            <person name="Baker D."/>
            <person name="Gharbi K."/>
            <person name="Hall N."/>
            <person name="Watson M."/>
            <person name="Adriaenssens E.M."/>
            <person name="Foster-Nyarko E."/>
            <person name="Jarju S."/>
            <person name="Secka A."/>
            <person name="Antonio M."/>
            <person name="Oren A."/>
            <person name="Chaudhuri R.R."/>
            <person name="La Ragione R."/>
            <person name="Hildebrand F."/>
            <person name="Pallen M.J."/>
        </authorList>
    </citation>
    <scope>NUCLEOTIDE SEQUENCE</scope>
    <source>
        <strain evidence="1">USAMLcec3-3695</strain>
    </source>
</reference>